<dbReference type="PANTHER" id="PTHR30570:SF1">
    <property type="entry name" value="PHOSPHATE-BINDING PROTEIN PSTS"/>
    <property type="match status" value="1"/>
</dbReference>
<comment type="caution">
    <text evidence="3">The sequence shown here is derived from an EMBL/GenBank/DDBJ whole genome shotgun (WGS) entry which is preliminary data.</text>
</comment>
<reference evidence="3" key="1">
    <citation type="submission" date="2014-11" db="EMBL/GenBank/DDBJ databases">
        <authorList>
            <person name="Malar M.C."/>
            <person name="Sen D."/>
            <person name="Tripathy S."/>
        </authorList>
    </citation>
    <scope>NUCLEOTIDE SEQUENCE</scope>
    <source>
        <strain evidence="3">BDU141951</strain>
    </source>
</reference>
<dbReference type="AlphaFoldDB" id="A0A0C1YGQ8"/>
<name>A0A0C1YGQ8_9CYAN</name>
<protein>
    <submittedName>
        <fullName evidence="3">Phosphate ABC transporter substrate-binding protein</fullName>
    </submittedName>
</protein>
<sequence length="351" mass="36915">MSSKNETPVLIASLLITAALLGGGYWWFTRDGGLNVPGIGGSNSSPIASPSGADAPASTGGQFNEVQNVPAGLFNYGGSTTWAPVRGSVDPMMQQAFPGFQLRYTDPIGVPASSGSGIDMLLKKQLSFSQSSRAINPDEQQAAQQQGFSLKEIPVALEGLAIAVNTNLPVDGITLTQLRDIYLGSVTNWSQVGGPNLPIVPISRPSDGGTVEFFVGTVLGGTPLPSSITIANTTTEALRLVDSTPGAIYYASAPEVVGQCTVKPLALGRQPGQLVRPYAEPYVPPENCPAQRNQINSAALRSGEYPLTRRLFVIIREDGTQDQQAGEAYANLLLTQQGQQLLSEAGFVAIR</sequence>
<dbReference type="PANTHER" id="PTHR30570">
    <property type="entry name" value="PERIPLASMIC PHOSPHATE BINDING COMPONENT OF PHOSPHATE ABC TRANSPORTER"/>
    <property type="match status" value="1"/>
</dbReference>
<dbReference type="SUPFAM" id="SSF53850">
    <property type="entry name" value="Periplasmic binding protein-like II"/>
    <property type="match status" value="1"/>
</dbReference>
<gene>
    <name evidence="3" type="ORF">QQ91_012685</name>
</gene>
<organism evidence="3">
    <name type="scientific">Lyngbya confervoides BDU141951</name>
    <dbReference type="NCBI Taxonomy" id="1574623"/>
    <lineage>
        <taxon>Bacteria</taxon>
        <taxon>Bacillati</taxon>
        <taxon>Cyanobacteriota</taxon>
        <taxon>Cyanophyceae</taxon>
        <taxon>Oscillatoriophycideae</taxon>
        <taxon>Oscillatoriales</taxon>
        <taxon>Microcoleaceae</taxon>
        <taxon>Lyngbya</taxon>
    </lineage>
</organism>
<evidence type="ECO:0000256" key="1">
    <source>
        <dbReference type="ARBA" id="ARBA00022729"/>
    </source>
</evidence>
<evidence type="ECO:0000313" key="3">
    <source>
        <dbReference type="EMBL" id="NEV67970.1"/>
    </source>
</evidence>
<reference evidence="3" key="2">
    <citation type="journal article" date="2015" name="Genome Announc.">
        <title>Draft Genome Sequence of Filamentous Marine Cyanobacterium Lyngbya confervoides Strain BDU141951.</title>
        <authorList>
            <person name="Chandrababunaidu M.M."/>
            <person name="Sen D."/>
            <person name="Tripathy S."/>
        </authorList>
    </citation>
    <scope>NUCLEOTIDE SEQUENCE</scope>
    <source>
        <strain evidence="3">BDU141951</strain>
    </source>
</reference>
<dbReference type="EMBL" id="JTHE02000003">
    <property type="protein sequence ID" value="NEV67970.1"/>
    <property type="molecule type" value="Genomic_DNA"/>
</dbReference>
<dbReference type="Gene3D" id="3.40.190.10">
    <property type="entry name" value="Periplasmic binding protein-like II"/>
    <property type="match status" value="2"/>
</dbReference>
<reference evidence="3" key="3">
    <citation type="submission" date="2020-02" db="EMBL/GenBank/DDBJ databases">
        <authorList>
            <person name="Sarangi A.N."/>
            <person name="Ghosh S."/>
            <person name="Mukherjee M."/>
            <person name="Tripathy S."/>
        </authorList>
    </citation>
    <scope>NUCLEOTIDE SEQUENCE</scope>
    <source>
        <strain evidence="3">BDU141951</strain>
    </source>
</reference>
<keyword evidence="1" id="KW-0732">Signal</keyword>
<dbReference type="InterPro" id="IPR024370">
    <property type="entry name" value="PBP_domain"/>
</dbReference>
<accession>A0A0C1YGQ8</accession>
<feature type="domain" description="PBP" evidence="2">
    <location>
        <begin position="74"/>
        <end position="334"/>
    </location>
</feature>
<dbReference type="InterPro" id="IPR050811">
    <property type="entry name" value="Phosphate_ABC_transporter"/>
</dbReference>
<dbReference type="Pfam" id="PF12849">
    <property type="entry name" value="PBP_like_2"/>
    <property type="match status" value="1"/>
</dbReference>
<proteinExistence type="predicted"/>
<evidence type="ECO:0000259" key="2">
    <source>
        <dbReference type="Pfam" id="PF12849"/>
    </source>
</evidence>